<sequence length="189" mass="20772">MAEPRPVDSEGEIYFCERNGSGMDDDDCERSSKKSCGSSADVVGPEGRVSGSNFNRYLDHQLLSMNEALKAMARDISDVKVMTRKTTMEANCQANDDVRGHTGNGHGGSGNHGECREPRPADANNGAMVRSFSYEVVQNAQSVHRREPAIESVRERYGSRRYVSPVGRKGQGDNGPDAHQAYRFDLSRV</sequence>
<protein>
    <submittedName>
        <fullName evidence="2">Uncharacterized protein</fullName>
    </submittedName>
</protein>
<proteinExistence type="predicted"/>
<evidence type="ECO:0000256" key="1">
    <source>
        <dbReference type="SAM" id="MobiDB-lite"/>
    </source>
</evidence>
<reference evidence="2" key="2">
    <citation type="submission" date="2020-11" db="EMBL/GenBank/DDBJ databases">
        <authorList>
            <person name="McCartney M.A."/>
            <person name="Auch B."/>
            <person name="Kono T."/>
            <person name="Mallez S."/>
            <person name="Becker A."/>
            <person name="Gohl D.M."/>
            <person name="Silverstein K.A.T."/>
            <person name="Koren S."/>
            <person name="Bechman K.B."/>
            <person name="Herman A."/>
            <person name="Abrahante J.E."/>
            <person name="Garbe J."/>
        </authorList>
    </citation>
    <scope>NUCLEOTIDE SEQUENCE</scope>
    <source>
        <strain evidence="2">Duluth1</strain>
        <tissue evidence="2">Whole animal</tissue>
    </source>
</reference>
<evidence type="ECO:0000313" key="2">
    <source>
        <dbReference type="EMBL" id="KAH3888112.1"/>
    </source>
</evidence>
<name>A0A9D4N1T7_DREPO</name>
<dbReference type="EMBL" id="JAIWYP010000001">
    <property type="protein sequence ID" value="KAH3888112.1"/>
    <property type="molecule type" value="Genomic_DNA"/>
</dbReference>
<comment type="caution">
    <text evidence="2">The sequence shown here is derived from an EMBL/GenBank/DDBJ whole genome shotgun (WGS) entry which is preliminary data.</text>
</comment>
<feature type="region of interest" description="Disordered" evidence="1">
    <location>
        <begin position="95"/>
        <end position="121"/>
    </location>
</feature>
<accession>A0A9D4N1T7</accession>
<feature type="compositionally biased region" description="Gly residues" evidence="1">
    <location>
        <begin position="102"/>
        <end position="111"/>
    </location>
</feature>
<dbReference type="AlphaFoldDB" id="A0A9D4N1T7"/>
<evidence type="ECO:0000313" key="3">
    <source>
        <dbReference type="Proteomes" id="UP000828390"/>
    </source>
</evidence>
<reference evidence="2" key="1">
    <citation type="journal article" date="2019" name="bioRxiv">
        <title>The Genome of the Zebra Mussel, Dreissena polymorpha: A Resource for Invasive Species Research.</title>
        <authorList>
            <person name="McCartney M.A."/>
            <person name="Auch B."/>
            <person name="Kono T."/>
            <person name="Mallez S."/>
            <person name="Zhang Y."/>
            <person name="Obille A."/>
            <person name="Becker A."/>
            <person name="Abrahante J.E."/>
            <person name="Garbe J."/>
            <person name="Badalamenti J.P."/>
            <person name="Herman A."/>
            <person name="Mangelson H."/>
            <person name="Liachko I."/>
            <person name="Sullivan S."/>
            <person name="Sone E.D."/>
            <person name="Koren S."/>
            <person name="Silverstein K.A.T."/>
            <person name="Beckman K.B."/>
            <person name="Gohl D.M."/>
        </authorList>
    </citation>
    <scope>NUCLEOTIDE SEQUENCE</scope>
    <source>
        <strain evidence="2">Duluth1</strain>
        <tissue evidence="2">Whole animal</tissue>
    </source>
</reference>
<gene>
    <name evidence="2" type="ORF">DPMN_012137</name>
</gene>
<feature type="region of interest" description="Disordered" evidence="1">
    <location>
        <begin position="22"/>
        <end position="43"/>
    </location>
</feature>
<organism evidence="2 3">
    <name type="scientific">Dreissena polymorpha</name>
    <name type="common">Zebra mussel</name>
    <name type="synonym">Mytilus polymorpha</name>
    <dbReference type="NCBI Taxonomy" id="45954"/>
    <lineage>
        <taxon>Eukaryota</taxon>
        <taxon>Metazoa</taxon>
        <taxon>Spiralia</taxon>
        <taxon>Lophotrochozoa</taxon>
        <taxon>Mollusca</taxon>
        <taxon>Bivalvia</taxon>
        <taxon>Autobranchia</taxon>
        <taxon>Heteroconchia</taxon>
        <taxon>Euheterodonta</taxon>
        <taxon>Imparidentia</taxon>
        <taxon>Neoheterodontei</taxon>
        <taxon>Myida</taxon>
        <taxon>Dreissenoidea</taxon>
        <taxon>Dreissenidae</taxon>
        <taxon>Dreissena</taxon>
    </lineage>
</organism>
<feature type="compositionally biased region" description="Basic and acidic residues" evidence="1">
    <location>
        <begin position="180"/>
        <end position="189"/>
    </location>
</feature>
<dbReference type="Proteomes" id="UP000828390">
    <property type="component" value="Unassembled WGS sequence"/>
</dbReference>
<keyword evidence="3" id="KW-1185">Reference proteome</keyword>
<feature type="region of interest" description="Disordered" evidence="1">
    <location>
        <begin position="156"/>
        <end position="189"/>
    </location>
</feature>